<evidence type="ECO:0000313" key="5">
    <source>
        <dbReference type="EMBL" id="VGO20484.1"/>
    </source>
</evidence>
<dbReference type="InterPro" id="IPR011047">
    <property type="entry name" value="Quinoprotein_ADH-like_sf"/>
</dbReference>
<protein>
    <submittedName>
        <fullName evidence="5">Lambda-carrageenase</fullName>
    </submittedName>
</protein>
<feature type="domain" description="Lambda-carrageenase C-terminal" evidence="3">
    <location>
        <begin position="848"/>
        <end position="938"/>
    </location>
</feature>
<dbReference type="Pfam" id="PF25291">
    <property type="entry name" value="CGLA_C"/>
    <property type="match status" value="1"/>
</dbReference>
<dbReference type="Pfam" id="PF25290">
    <property type="entry name" value="CGLA_M"/>
    <property type="match status" value="1"/>
</dbReference>
<evidence type="ECO:0000256" key="1">
    <source>
        <dbReference type="SAM" id="SignalP"/>
    </source>
</evidence>
<feature type="domain" description="Lambda-carrageenase beta-propeller" evidence="4">
    <location>
        <begin position="45"/>
        <end position="363"/>
    </location>
</feature>
<reference evidence="5 6" key="1">
    <citation type="submission" date="2019-04" db="EMBL/GenBank/DDBJ databases">
        <authorList>
            <person name="Van Vliet M D."/>
        </authorList>
    </citation>
    <scope>NUCLEOTIDE SEQUENCE [LARGE SCALE GENOMIC DNA]</scope>
    <source>
        <strain evidence="5 6">F21</strain>
    </source>
</reference>
<keyword evidence="1" id="KW-0732">Signal</keyword>
<dbReference type="Pfam" id="PF25292">
    <property type="entry name" value="Beta-prop_CGLA"/>
    <property type="match status" value="1"/>
</dbReference>
<keyword evidence="6" id="KW-1185">Reference proteome</keyword>
<dbReference type="Proteomes" id="UP000346198">
    <property type="component" value="Unassembled WGS sequence"/>
</dbReference>
<evidence type="ECO:0000313" key="6">
    <source>
        <dbReference type="Proteomes" id="UP000346198"/>
    </source>
</evidence>
<evidence type="ECO:0000259" key="3">
    <source>
        <dbReference type="Pfam" id="PF25291"/>
    </source>
</evidence>
<dbReference type="InterPro" id="IPR057421">
    <property type="entry name" value="CGLA_M"/>
</dbReference>
<dbReference type="RefSeq" id="WP_136061893.1">
    <property type="nucleotide sequence ID" value="NZ_CAAHFH010000001.1"/>
</dbReference>
<organism evidence="5 6">
    <name type="scientific">Pontiella sulfatireligans</name>
    <dbReference type="NCBI Taxonomy" id="2750658"/>
    <lineage>
        <taxon>Bacteria</taxon>
        <taxon>Pseudomonadati</taxon>
        <taxon>Kiritimatiellota</taxon>
        <taxon>Kiritimatiellia</taxon>
        <taxon>Kiritimatiellales</taxon>
        <taxon>Pontiellaceae</taxon>
        <taxon>Pontiella</taxon>
    </lineage>
</organism>
<dbReference type="InterPro" id="IPR057420">
    <property type="entry name" value="Beta-prop_CGLA"/>
</dbReference>
<sequence>MNTKAALISTLALAVTTIHAQPITSIDTGRTISKVRTASKNGATYIVASSYKGTVMAISPKGSIGWKNELSGFMNHDVWCADITGDRTDEIFAANADGSLYCLDSNGKLLWTFKPNEAPMNSVCVVHKDKTPYVVCGGYDNQIHYLSTAGELVKTIHSNTYSKEKPWGKGHKILPPANTHETNFVRPLRRANGTEALVVHGAIWSTSAGGSLYCFELLEEKPYQIFKSKSGVGDLRSVDVDGDGNDEVIIGATSMIQNAHISVIDLKKEEQKQFQPSSLRKQIDGFGYRVVQSELIKQGNEKQLFVLFGSKIILLPIDLDEADPKKTEVLANRFSYNDMWKAEDKNIIVLASAQSGGSCIHLINLDSKDWKTEYANLAPPGNITAILEKTAEAREQLKSFKKPAWEKDIPTVTFISESRKGSGGPYIEAIEKAGYKSPVFLGGKHLPRVENVDRTNVHPDYQKKRDKRKKYVLTSDEMTKELVDTFEGVPGIAYWGGHGNDPYQTSLETQKKIFDAGKAKGKKVVTIYPELENHDDAFAQVLQDHFYPMAAHAQKTGNNIFVRTKHAFWNGIAYMPMWSGLISGEYADVFIPALEETTDKTMEVSVAARLGIWTAGSVDQWGARCARDNTSFDRTRQHSHQMLPNHFLRQMIYNISCGATYLNNFSVDQDYMSFLWELIAEGALYVPARNELLSLSPVHLSMLEPDERFLDTGNNVKWMTFFNQEEEDANPMVFGRLNGTWPGAPVTEWDFSRYAAGVKERRLNYLPPYANGIVMLTPPQAGKFADRAAPRGKLTDHLHPMYKNIMKEYITDGRNYYSADGTQTFVADEYYKTIEADIAASAKLLPLTVSGDVAWVCAQTAPTHLRLTLIDGGYINPSAKTAIVKFQTVQPVKMTDLLSKETFDLGLEGQTPSAQAHSVRPSIQIEIPTGLFRFIDIELKDSF</sequence>
<proteinExistence type="predicted"/>
<dbReference type="Gene3D" id="2.130.10.10">
    <property type="entry name" value="YVTN repeat-like/Quinoprotein amine dehydrogenase"/>
    <property type="match status" value="1"/>
</dbReference>
<name>A0A6C2UME5_9BACT</name>
<gene>
    <name evidence="5" type="primary">cglA_8</name>
    <name evidence="5" type="ORF">SCARR_02547</name>
</gene>
<dbReference type="AlphaFoldDB" id="A0A6C2UME5"/>
<dbReference type="SUPFAM" id="SSF50998">
    <property type="entry name" value="Quinoprotein alcohol dehydrogenase-like"/>
    <property type="match status" value="1"/>
</dbReference>
<feature type="chain" id="PRO_5025632557" evidence="1">
    <location>
        <begin position="21"/>
        <end position="943"/>
    </location>
</feature>
<feature type="domain" description="Lambda-carrageenase middle" evidence="2">
    <location>
        <begin position="452"/>
        <end position="821"/>
    </location>
</feature>
<accession>A0A6C2UME5</accession>
<dbReference type="EMBL" id="CAAHFH010000001">
    <property type="protein sequence ID" value="VGO20484.1"/>
    <property type="molecule type" value="Genomic_DNA"/>
</dbReference>
<evidence type="ECO:0000259" key="4">
    <source>
        <dbReference type="Pfam" id="PF25292"/>
    </source>
</evidence>
<dbReference type="InterPro" id="IPR015943">
    <property type="entry name" value="WD40/YVTN_repeat-like_dom_sf"/>
</dbReference>
<feature type="signal peptide" evidence="1">
    <location>
        <begin position="1"/>
        <end position="20"/>
    </location>
</feature>
<evidence type="ECO:0000259" key="2">
    <source>
        <dbReference type="Pfam" id="PF25290"/>
    </source>
</evidence>
<dbReference type="InterPro" id="IPR057422">
    <property type="entry name" value="CGLA_C"/>
</dbReference>